<dbReference type="EMBL" id="CAJNOL010005017">
    <property type="protein sequence ID" value="CAF1598581.1"/>
    <property type="molecule type" value="Genomic_DNA"/>
</dbReference>
<evidence type="ECO:0000313" key="3">
    <source>
        <dbReference type="Proteomes" id="UP000663854"/>
    </source>
</evidence>
<keyword evidence="4" id="KW-1185">Reference proteome</keyword>
<organism evidence="1 3">
    <name type="scientific">Rotaria sordida</name>
    <dbReference type="NCBI Taxonomy" id="392033"/>
    <lineage>
        <taxon>Eukaryota</taxon>
        <taxon>Metazoa</taxon>
        <taxon>Spiralia</taxon>
        <taxon>Gnathifera</taxon>
        <taxon>Rotifera</taxon>
        <taxon>Eurotatoria</taxon>
        <taxon>Bdelloidea</taxon>
        <taxon>Philodinida</taxon>
        <taxon>Philodinidae</taxon>
        <taxon>Rotaria</taxon>
    </lineage>
</organism>
<evidence type="ECO:0000313" key="4">
    <source>
        <dbReference type="Proteomes" id="UP000663870"/>
    </source>
</evidence>
<accession>A0A815GY00</accession>
<gene>
    <name evidence="2" type="ORF">JXQ802_LOCUS48031</name>
    <name evidence="1" type="ORF">PYM288_LOCUS32065</name>
</gene>
<dbReference type="AlphaFoldDB" id="A0A815GY00"/>
<dbReference type="Proteomes" id="UP000663854">
    <property type="component" value="Unassembled WGS sequence"/>
</dbReference>
<proteinExistence type="predicted"/>
<name>A0A815GY00_9BILA</name>
<evidence type="ECO:0000313" key="2">
    <source>
        <dbReference type="EMBL" id="CAF1598581.1"/>
    </source>
</evidence>
<evidence type="ECO:0000313" key="1">
    <source>
        <dbReference type="EMBL" id="CAF1344450.1"/>
    </source>
</evidence>
<protein>
    <submittedName>
        <fullName evidence="1">Uncharacterized protein</fullName>
    </submittedName>
</protein>
<reference evidence="1" key="1">
    <citation type="submission" date="2021-02" db="EMBL/GenBank/DDBJ databases">
        <authorList>
            <person name="Nowell W R."/>
        </authorList>
    </citation>
    <scope>NUCLEOTIDE SEQUENCE</scope>
</reference>
<comment type="caution">
    <text evidence="1">The sequence shown here is derived from an EMBL/GenBank/DDBJ whole genome shotgun (WGS) entry which is preliminary data.</text>
</comment>
<sequence>MQQKNTYELHTIPLLAWIRSLSTVDKDFASKEKYRQTMMLTVTMTSTIERLACTHLRCCSAYFYVRSIEDSTVFYKLEEVILELPVSQCLSELLNHPNAQHKLNLIFHYLFFH</sequence>
<dbReference type="Proteomes" id="UP000663870">
    <property type="component" value="Unassembled WGS sequence"/>
</dbReference>
<dbReference type="EMBL" id="CAJNOH010003661">
    <property type="protein sequence ID" value="CAF1344450.1"/>
    <property type="molecule type" value="Genomic_DNA"/>
</dbReference>